<dbReference type="Proteomes" id="UP000007350">
    <property type="component" value="Unassembled WGS sequence"/>
</dbReference>
<feature type="region of interest" description="Disordered" evidence="1">
    <location>
        <begin position="1"/>
        <end position="53"/>
    </location>
</feature>
<comment type="caution">
    <text evidence="2">The sequence shown here is derived from an EMBL/GenBank/DDBJ whole genome shotgun (WGS) entry which is preliminary data.</text>
</comment>
<protein>
    <submittedName>
        <fullName evidence="2">Uncharacterized protein</fullName>
    </submittedName>
</protein>
<reference evidence="2 3" key="1">
    <citation type="journal article" date="2012" name="BMC Genomics">
        <title>Comparative genomic analysis of human infective Trypanosoma cruzi lineages with the bat-restricted subspecies T. cruzi marinkellei.</title>
        <authorList>
            <person name="Franzen O."/>
            <person name="Talavera-Lopez C."/>
            <person name="Ochaya S."/>
            <person name="Butler C.E."/>
            <person name="Messenger L.A."/>
            <person name="Lewis M.D."/>
            <person name="Llewellyn M.S."/>
            <person name="Marinkelle C.J."/>
            <person name="Tyler K.M."/>
            <person name="Miles M.A."/>
            <person name="Andersson B."/>
        </authorList>
    </citation>
    <scope>NUCLEOTIDE SEQUENCE [LARGE SCALE GENOMIC DNA]</scope>
    <source>
        <strain evidence="2 3">B7</strain>
    </source>
</reference>
<dbReference type="AlphaFoldDB" id="K2MTS1"/>
<evidence type="ECO:0000313" key="3">
    <source>
        <dbReference type="Proteomes" id="UP000007350"/>
    </source>
</evidence>
<feature type="compositionally biased region" description="Low complexity" evidence="1">
    <location>
        <begin position="40"/>
        <end position="53"/>
    </location>
</feature>
<dbReference type="EMBL" id="AHKC01005340">
    <property type="protein sequence ID" value="EKF38603.1"/>
    <property type="molecule type" value="Genomic_DNA"/>
</dbReference>
<dbReference type="InterPro" id="IPR019176">
    <property type="entry name" value="Cytochrome_B561-rel"/>
</dbReference>
<gene>
    <name evidence="2" type="ORF">MOQ_001191</name>
</gene>
<sequence length="451" mass="48378">MHRKLLSFPRGSRAAGERGHRVKGWSESLSSIADRKSGSAGMPPKADGPAPAAVGGAQHLRLHQYHLPQQQQSIRTEAQLKQFLLSKESSSENGGGAPLATVTATAAAAAFPAATPSAPAVTSSAPGAGSAFSGPLVGGGIAAGPSDGIRVQYLGGAEKQSAAQPVDTEWAGLGILSAERSILKARRWLSDLCQELAEETAACDRWFAERQINSFDTTHCLQEIIPGPRPSTSAGIGVGLPTLLSSTTPAVLRKLDALLNERQKIASQAQNVQNFDVILHLDQRISLEAKLDPSGTFPSASPLSVAEQQAQRQYVIKRLRAFASQKTLASYRHNHGDADVWREGFPTDAHLLIHIVRVCVDGFANYVKFLHQPMNPQQDLAIFVGDTGEPYFYVRYRSGPDDKTYATHQGVNSLFEALLIFAAIVRAYHNDSYGGIWGVMDLSQTGLLNVL</sequence>
<organism evidence="2 3">
    <name type="scientific">Trypanosoma cruzi marinkellei</name>
    <dbReference type="NCBI Taxonomy" id="85056"/>
    <lineage>
        <taxon>Eukaryota</taxon>
        <taxon>Discoba</taxon>
        <taxon>Euglenozoa</taxon>
        <taxon>Kinetoplastea</taxon>
        <taxon>Metakinetoplastina</taxon>
        <taxon>Trypanosomatida</taxon>
        <taxon>Trypanosomatidae</taxon>
        <taxon>Trypanosoma</taxon>
        <taxon>Schizotrypanum</taxon>
    </lineage>
</organism>
<dbReference type="GO" id="GO:0016020">
    <property type="term" value="C:membrane"/>
    <property type="evidence" value="ECO:0007669"/>
    <property type="project" value="TreeGrafter"/>
</dbReference>
<dbReference type="PANTHER" id="PTHR21780:SF0">
    <property type="entry name" value="TRANSMEMBRANE PROTEIN 209"/>
    <property type="match status" value="1"/>
</dbReference>
<dbReference type="PANTHER" id="PTHR21780">
    <property type="entry name" value="TRANSMEMBRANE PROTEIN 209"/>
    <property type="match status" value="1"/>
</dbReference>
<keyword evidence="3" id="KW-1185">Reference proteome</keyword>
<dbReference type="Pfam" id="PF09786">
    <property type="entry name" value="CytochromB561_N"/>
    <property type="match status" value="1"/>
</dbReference>
<evidence type="ECO:0000313" key="2">
    <source>
        <dbReference type="EMBL" id="EKF38603.1"/>
    </source>
</evidence>
<evidence type="ECO:0000256" key="1">
    <source>
        <dbReference type="SAM" id="MobiDB-lite"/>
    </source>
</evidence>
<proteinExistence type="predicted"/>
<accession>K2MTS1</accession>
<name>K2MTS1_TRYCR</name>
<dbReference type="OrthoDB" id="261489at2759"/>